<evidence type="ECO:0000313" key="2">
    <source>
        <dbReference type="Proteomes" id="UP000663722"/>
    </source>
</evidence>
<dbReference type="Proteomes" id="UP000663722">
    <property type="component" value="Chromosome"/>
</dbReference>
<name>A0A975BRV5_9BACT</name>
<evidence type="ECO:0000313" key="1">
    <source>
        <dbReference type="EMBL" id="QTA90458.1"/>
    </source>
</evidence>
<sequence>MFFTPIPEYPKTRIKISDSDEEPVLIHGEEDKLYEITSNKKKKTEICF</sequence>
<reference evidence="1" key="1">
    <citation type="journal article" date="2021" name="Microb. Physiol.">
        <title>Proteogenomic Insights into the Physiology of Marine, Sulfate-Reducing, Filamentous Desulfonema limicola and Desulfonema magnum.</title>
        <authorList>
            <person name="Schnaars V."/>
            <person name="Wohlbrand L."/>
            <person name="Scheve S."/>
            <person name="Hinrichs C."/>
            <person name="Reinhardt R."/>
            <person name="Rabus R."/>
        </authorList>
    </citation>
    <scope>NUCLEOTIDE SEQUENCE</scope>
    <source>
        <strain evidence="1">4be13</strain>
    </source>
</reference>
<organism evidence="1 2">
    <name type="scientific">Desulfonema magnum</name>
    <dbReference type="NCBI Taxonomy" id="45655"/>
    <lineage>
        <taxon>Bacteria</taxon>
        <taxon>Pseudomonadati</taxon>
        <taxon>Thermodesulfobacteriota</taxon>
        <taxon>Desulfobacteria</taxon>
        <taxon>Desulfobacterales</taxon>
        <taxon>Desulfococcaceae</taxon>
        <taxon>Desulfonema</taxon>
    </lineage>
</organism>
<keyword evidence="2" id="KW-1185">Reference proteome</keyword>
<dbReference type="AlphaFoldDB" id="A0A975BRV5"/>
<proteinExistence type="predicted"/>
<accession>A0A975BRV5</accession>
<dbReference type="KEGG" id="dmm:dnm_065190"/>
<protein>
    <submittedName>
        <fullName evidence="1">Uncharacterized protein</fullName>
    </submittedName>
</protein>
<gene>
    <name evidence="1" type="ORF">dnm_065190</name>
</gene>
<dbReference type="EMBL" id="CP061800">
    <property type="protein sequence ID" value="QTA90458.1"/>
    <property type="molecule type" value="Genomic_DNA"/>
</dbReference>